<evidence type="ECO:0000313" key="5">
    <source>
        <dbReference type="EMBL" id="PPR98817.1"/>
    </source>
</evidence>
<organism evidence="5 6">
    <name type="scientific">Gossypium barbadense</name>
    <name type="common">Sea Island cotton</name>
    <name type="synonym">Hibiscus barbadensis</name>
    <dbReference type="NCBI Taxonomy" id="3634"/>
    <lineage>
        <taxon>Eukaryota</taxon>
        <taxon>Viridiplantae</taxon>
        <taxon>Streptophyta</taxon>
        <taxon>Embryophyta</taxon>
        <taxon>Tracheophyta</taxon>
        <taxon>Spermatophyta</taxon>
        <taxon>Magnoliopsida</taxon>
        <taxon>eudicotyledons</taxon>
        <taxon>Gunneridae</taxon>
        <taxon>Pentapetalae</taxon>
        <taxon>rosids</taxon>
        <taxon>malvids</taxon>
        <taxon>Malvales</taxon>
        <taxon>Malvaceae</taxon>
        <taxon>Malvoideae</taxon>
        <taxon>Gossypium</taxon>
    </lineage>
</organism>
<dbReference type="InterPro" id="IPR035979">
    <property type="entry name" value="RBD_domain_sf"/>
</dbReference>
<dbReference type="Pfam" id="PF00076">
    <property type="entry name" value="RRM_1"/>
    <property type="match status" value="1"/>
</dbReference>
<feature type="region of interest" description="Disordered" evidence="3">
    <location>
        <begin position="1"/>
        <end position="24"/>
    </location>
</feature>
<reference evidence="5 6" key="1">
    <citation type="submission" date="2015-01" db="EMBL/GenBank/DDBJ databases">
        <title>Genome of allotetraploid Gossypium barbadense reveals genomic plasticity and fiber elongation in cotton evolution.</title>
        <authorList>
            <person name="Chen X."/>
            <person name="Liu X."/>
            <person name="Zhao B."/>
            <person name="Zheng H."/>
            <person name="Hu Y."/>
            <person name="Lu G."/>
            <person name="Yang C."/>
            <person name="Chen J."/>
            <person name="Shan C."/>
            <person name="Zhang L."/>
            <person name="Zhou Y."/>
            <person name="Wang L."/>
            <person name="Guo W."/>
            <person name="Bai Y."/>
            <person name="Ruan J."/>
            <person name="Shangguan X."/>
            <person name="Mao Y."/>
            <person name="Jiang J."/>
            <person name="Zhu Y."/>
            <person name="Lei J."/>
            <person name="Kang H."/>
            <person name="Chen S."/>
            <person name="He X."/>
            <person name="Wang R."/>
            <person name="Wang Y."/>
            <person name="Chen J."/>
            <person name="Wang L."/>
            <person name="Yu S."/>
            <person name="Wang B."/>
            <person name="Wei J."/>
            <person name="Song S."/>
            <person name="Lu X."/>
            <person name="Gao Z."/>
            <person name="Gu W."/>
            <person name="Deng X."/>
            <person name="Ma D."/>
            <person name="Wang S."/>
            <person name="Liang W."/>
            <person name="Fang L."/>
            <person name="Cai C."/>
            <person name="Zhu X."/>
            <person name="Zhou B."/>
            <person name="Zhang Y."/>
            <person name="Chen Z."/>
            <person name="Xu S."/>
            <person name="Zhu R."/>
            <person name="Wang S."/>
            <person name="Zhang T."/>
            <person name="Zhao G."/>
        </authorList>
    </citation>
    <scope>NUCLEOTIDE SEQUENCE [LARGE SCALE GENOMIC DNA]</scope>
    <source>
        <strain evidence="6">cv. Xinhai21</strain>
        <tissue evidence="5">Leaf</tissue>
    </source>
</reference>
<evidence type="ECO:0000256" key="3">
    <source>
        <dbReference type="SAM" id="MobiDB-lite"/>
    </source>
</evidence>
<accession>A0A2P5X658</accession>
<keyword evidence="1 2" id="KW-0694">RNA-binding</keyword>
<dbReference type="GO" id="GO:0003723">
    <property type="term" value="F:RNA binding"/>
    <property type="evidence" value="ECO:0007669"/>
    <property type="project" value="UniProtKB-UniRule"/>
</dbReference>
<dbReference type="SUPFAM" id="SSF54928">
    <property type="entry name" value="RNA-binding domain, RBD"/>
    <property type="match status" value="1"/>
</dbReference>
<feature type="domain" description="RRM" evidence="4">
    <location>
        <begin position="183"/>
        <end position="269"/>
    </location>
</feature>
<dbReference type="InterPro" id="IPR012677">
    <property type="entry name" value="Nucleotide-bd_a/b_plait_sf"/>
</dbReference>
<sequence>MADGYWNRRQPNPPMLSSGGMLKRPRTDYDVTGFPAGYHRCPAALLHLSEPETSSASTNAPPFGPRSALEMPSYLARDDDHGGHLSVRDTNSIGSAYDRYLQSAKLSSFTSGEASAFGGSGRAVGGAMPVHPIADPPLMGLLGSAAPDLSPNGHNIGYSGQHPLDAIARPGRDTVPLPPDASNTLYVEGFPPDSTRREVAHIFRPFVGYKEVRLVSKEPRQRGGDHILLCFVDFSSPACAATAMSALQGYKMDEHDPDSNYLRLQFSRYPGPRSGPGTRGRSTFGSSYSTCKILGPLTGHNPFPAKQSSNA</sequence>
<dbReference type="CDD" id="cd21618">
    <property type="entry name" value="RRM_AtNSRA_like"/>
    <property type="match status" value="1"/>
</dbReference>
<dbReference type="Gene3D" id="3.30.70.330">
    <property type="match status" value="1"/>
</dbReference>
<evidence type="ECO:0000256" key="2">
    <source>
        <dbReference type="PROSITE-ProRule" id="PRU00176"/>
    </source>
</evidence>
<dbReference type="EMBL" id="KZ665588">
    <property type="protein sequence ID" value="PPR98817.1"/>
    <property type="molecule type" value="Genomic_DNA"/>
</dbReference>
<dbReference type="PANTHER" id="PTHR10501">
    <property type="entry name" value="U1 SMALL NUCLEAR RIBONUCLEOPROTEIN A/U2 SMALL NUCLEAR RIBONUCLEOPROTEIN B"/>
    <property type="match status" value="1"/>
</dbReference>
<dbReference type="SMART" id="SM00360">
    <property type="entry name" value="RRM"/>
    <property type="match status" value="1"/>
</dbReference>
<dbReference type="InterPro" id="IPR000504">
    <property type="entry name" value="RRM_dom"/>
</dbReference>
<proteinExistence type="predicted"/>
<evidence type="ECO:0000259" key="4">
    <source>
        <dbReference type="PROSITE" id="PS50102"/>
    </source>
</evidence>
<name>A0A2P5X658_GOSBA</name>
<dbReference type="AlphaFoldDB" id="A0A2P5X658"/>
<dbReference type="Proteomes" id="UP000239757">
    <property type="component" value="Unassembled WGS sequence"/>
</dbReference>
<protein>
    <recommendedName>
        <fullName evidence="4">RRM domain-containing protein</fullName>
    </recommendedName>
</protein>
<evidence type="ECO:0000313" key="6">
    <source>
        <dbReference type="Proteomes" id="UP000239757"/>
    </source>
</evidence>
<dbReference type="PROSITE" id="PS50102">
    <property type="entry name" value="RRM"/>
    <property type="match status" value="1"/>
</dbReference>
<gene>
    <name evidence="5" type="ORF">GOBAR_AA21849</name>
</gene>
<evidence type="ECO:0000256" key="1">
    <source>
        <dbReference type="ARBA" id="ARBA00022884"/>
    </source>
</evidence>
<dbReference type="OrthoDB" id="431169at2759"/>